<keyword evidence="3" id="KW-1185">Reference proteome</keyword>
<reference evidence="2 3" key="1">
    <citation type="submission" date="2023-10" db="EMBL/GenBank/DDBJ databases">
        <title>Draft genome sequence of Xylaria bambusicola isolate GMP-LS, the root and basal stem rot pathogen of sugarcane in Indonesia.</title>
        <authorList>
            <person name="Selvaraj P."/>
            <person name="Muralishankar V."/>
            <person name="Muruganantham S."/>
            <person name="Sp S."/>
            <person name="Haryani S."/>
            <person name="Lau K.J.X."/>
            <person name="Naqvi N.I."/>
        </authorList>
    </citation>
    <scope>NUCLEOTIDE SEQUENCE [LARGE SCALE GENOMIC DNA]</scope>
    <source>
        <strain evidence="2">GMP-LS</strain>
    </source>
</reference>
<dbReference type="EMBL" id="JAWHQM010000031">
    <property type="protein sequence ID" value="KAK5633319.1"/>
    <property type="molecule type" value="Genomic_DNA"/>
</dbReference>
<sequence length="273" mass="31319">MQREYVHSQRPQSQSLPGKPLSSSQQHDQVQIREAKYRTHSVDRQRISKSRSRDDIEHKTSRALRSSGYYDAKNWRLCNSNTTAFNRSRCNITKQHQNRVEQAIPVCPRTNAEDANIETDASPSSTSEPASDSSREQYHTAASTSLSDPNANERLPDCVPVESVDNSAYLAPEAPLSERTQQDLEGDDTSGMTEDGEQVAATSQKHPDTEYHANLFAAPEDSRYLFEEYYRRTYGEIGKETESRTDAYWTWDQKRHQWFHEDPDTHSIVWFLG</sequence>
<dbReference type="Proteomes" id="UP001305414">
    <property type="component" value="Unassembled WGS sequence"/>
</dbReference>
<accession>A0AAN7V293</accession>
<protein>
    <submittedName>
        <fullName evidence="2">Uncharacterized protein</fullName>
    </submittedName>
</protein>
<feature type="region of interest" description="Disordered" evidence="1">
    <location>
        <begin position="1"/>
        <end position="59"/>
    </location>
</feature>
<feature type="compositionally biased region" description="Polar residues" evidence="1">
    <location>
        <begin position="140"/>
        <end position="150"/>
    </location>
</feature>
<gene>
    <name evidence="2" type="ORF">RRF57_009033</name>
</gene>
<feature type="region of interest" description="Disordered" evidence="1">
    <location>
        <begin position="115"/>
        <end position="158"/>
    </location>
</feature>
<proteinExistence type="predicted"/>
<dbReference type="AlphaFoldDB" id="A0AAN7V293"/>
<name>A0AAN7V293_9PEZI</name>
<organism evidence="2 3">
    <name type="scientific">Xylaria bambusicola</name>
    <dbReference type="NCBI Taxonomy" id="326684"/>
    <lineage>
        <taxon>Eukaryota</taxon>
        <taxon>Fungi</taxon>
        <taxon>Dikarya</taxon>
        <taxon>Ascomycota</taxon>
        <taxon>Pezizomycotina</taxon>
        <taxon>Sordariomycetes</taxon>
        <taxon>Xylariomycetidae</taxon>
        <taxon>Xylariales</taxon>
        <taxon>Xylariaceae</taxon>
        <taxon>Xylaria</taxon>
    </lineage>
</organism>
<comment type="caution">
    <text evidence="2">The sequence shown here is derived from an EMBL/GenBank/DDBJ whole genome shotgun (WGS) entry which is preliminary data.</text>
</comment>
<evidence type="ECO:0000313" key="2">
    <source>
        <dbReference type="EMBL" id="KAK5633319.1"/>
    </source>
</evidence>
<evidence type="ECO:0000256" key="1">
    <source>
        <dbReference type="SAM" id="MobiDB-lite"/>
    </source>
</evidence>
<feature type="compositionally biased region" description="Polar residues" evidence="1">
    <location>
        <begin position="9"/>
        <end position="29"/>
    </location>
</feature>
<feature type="region of interest" description="Disordered" evidence="1">
    <location>
        <begin position="171"/>
        <end position="206"/>
    </location>
</feature>
<evidence type="ECO:0000313" key="3">
    <source>
        <dbReference type="Proteomes" id="UP001305414"/>
    </source>
</evidence>
<feature type="compositionally biased region" description="Basic and acidic residues" evidence="1">
    <location>
        <begin position="30"/>
        <end position="59"/>
    </location>
</feature>
<feature type="compositionally biased region" description="Low complexity" evidence="1">
    <location>
        <begin position="118"/>
        <end position="132"/>
    </location>
</feature>